<keyword evidence="8 10" id="KW-0460">Magnesium</keyword>
<keyword evidence="13" id="KW-1185">Reference proteome</keyword>
<dbReference type="SUPFAM" id="SSF53448">
    <property type="entry name" value="Nucleotide-diphospho-sugar transferases"/>
    <property type="match status" value="1"/>
</dbReference>
<evidence type="ECO:0000256" key="10">
    <source>
        <dbReference type="RuleBase" id="RU003706"/>
    </source>
</evidence>
<name>A0A069RCV5_PEPLI</name>
<evidence type="ECO:0000256" key="8">
    <source>
        <dbReference type="ARBA" id="ARBA00022842"/>
    </source>
</evidence>
<dbReference type="Pfam" id="PF00483">
    <property type="entry name" value="NTP_transferase"/>
    <property type="match status" value="1"/>
</dbReference>
<feature type="domain" description="Nucleotidyl transferase" evidence="11">
    <location>
        <begin position="2"/>
        <end position="238"/>
    </location>
</feature>
<dbReference type="InterPro" id="IPR005907">
    <property type="entry name" value="G1P_thy_trans_s"/>
</dbReference>
<comment type="catalytic activity">
    <reaction evidence="9 10">
        <text>dTTP + alpha-D-glucose 1-phosphate + H(+) = dTDP-alpha-D-glucose + diphosphate</text>
        <dbReference type="Rhea" id="RHEA:15225"/>
        <dbReference type="ChEBI" id="CHEBI:15378"/>
        <dbReference type="ChEBI" id="CHEBI:33019"/>
        <dbReference type="ChEBI" id="CHEBI:37568"/>
        <dbReference type="ChEBI" id="CHEBI:57477"/>
        <dbReference type="ChEBI" id="CHEBI:58601"/>
        <dbReference type="EC" id="2.7.7.24"/>
    </reaction>
</comment>
<dbReference type="AlphaFoldDB" id="A0A069RCV5"/>
<dbReference type="FunFam" id="3.90.550.10:FF:000023">
    <property type="entry name" value="Glucose-1-phosphate thymidylyltransferase"/>
    <property type="match status" value="1"/>
</dbReference>
<dbReference type="PANTHER" id="PTHR43532:SF1">
    <property type="entry name" value="GLUCOSE-1-PHOSPHATE THYMIDYLYLTRANSFERASE 1"/>
    <property type="match status" value="1"/>
</dbReference>
<dbReference type="OrthoDB" id="9803871at2"/>
<dbReference type="NCBIfam" id="TIGR01207">
    <property type="entry name" value="rmlA"/>
    <property type="match status" value="1"/>
</dbReference>
<evidence type="ECO:0000256" key="2">
    <source>
        <dbReference type="ARBA" id="ARBA00010480"/>
    </source>
</evidence>
<dbReference type="PANTHER" id="PTHR43532">
    <property type="entry name" value="GLUCOSE-1-PHOSPHATE THYMIDYLYLTRANSFERASE"/>
    <property type="match status" value="1"/>
</dbReference>
<dbReference type="Gene3D" id="3.90.550.10">
    <property type="entry name" value="Spore Coat Polysaccharide Biosynthesis Protein SpsA, Chain A"/>
    <property type="match status" value="1"/>
</dbReference>
<comment type="function">
    <text evidence="10">Catalyzes the formation of dTDP-glucose, from dTTP and glucose 1-phosphate, as well as its pyrophosphorolysis.</text>
</comment>
<organism evidence="12 13">
    <name type="scientific">Peptoclostridium litorale DSM 5388</name>
    <dbReference type="NCBI Taxonomy" id="1121324"/>
    <lineage>
        <taxon>Bacteria</taxon>
        <taxon>Bacillati</taxon>
        <taxon>Bacillota</taxon>
        <taxon>Clostridia</taxon>
        <taxon>Peptostreptococcales</taxon>
        <taxon>Peptoclostridiaceae</taxon>
        <taxon>Peptoclostridium</taxon>
    </lineage>
</organism>
<evidence type="ECO:0000256" key="9">
    <source>
        <dbReference type="ARBA" id="ARBA00049336"/>
    </source>
</evidence>
<dbReference type="GO" id="GO:0008879">
    <property type="term" value="F:glucose-1-phosphate thymidylyltransferase activity"/>
    <property type="evidence" value="ECO:0007669"/>
    <property type="project" value="UniProtKB-EC"/>
</dbReference>
<evidence type="ECO:0000256" key="1">
    <source>
        <dbReference type="ARBA" id="ARBA00001946"/>
    </source>
</evidence>
<keyword evidence="7 10" id="KW-0479">Metal-binding</keyword>
<evidence type="ECO:0000259" key="11">
    <source>
        <dbReference type="Pfam" id="PF00483"/>
    </source>
</evidence>
<dbReference type="eggNOG" id="COG1209">
    <property type="taxonomic scope" value="Bacteria"/>
</dbReference>
<keyword evidence="6 10" id="KW-0548">Nucleotidyltransferase</keyword>
<sequence>MKGIILAGGKGTRLYPITKSISKQLLPVYDKPMIYYPLSVLMLAGIRDILIISTERDIPHYEELLGDGSDIGISISYRVQKEPRGLAEAFIIGEDFIGGDKVALVLGDNIFHGQGFTQILKRAASTEEGAVIFGYYVKHPEEFGVVGFDESGRVTSLEEKPQVPKSNYAIPGLYFYDEQVVQIAKNIKPSARGELEITSVNEEYLRRGQLSVELFGRGMAWLDTGTHTTLLDASNFIEAIQKRQGFYIACIEEIAFRMGYIDGKRLEELAKPLLKTDYGRYILDIANECKNGGECHCQSLDL</sequence>
<dbReference type="InterPro" id="IPR029044">
    <property type="entry name" value="Nucleotide-diphossugar_trans"/>
</dbReference>
<evidence type="ECO:0000256" key="3">
    <source>
        <dbReference type="ARBA" id="ARBA00012461"/>
    </source>
</evidence>
<dbReference type="RefSeq" id="WP_038266429.1">
    <property type="nucleotide sequence ID" value="NZ_FSRH01000016.1"/>
</dbReference>
<evidence type="ECO:0000256" key="6">
    <source>
        <dbReference type="ARBA" id="ARBA00022695"/>
    </source>
</evidence>
<dbReference type="EMBL" id="JJMM01000014">
    <property type="protein sequence ID" value="KDR94588.1"/>
    <property type="molecule type" value="Genomic_DNA"/>
</dbReference>
<evidence type="ECO:0000256" key="7">
    <source>
        <dbReference type="ARBA" id="ARBA00022723"/>
    </source>
</evidence>
<protein>
    <recommendedName>
        <fullName evidence="4 10">Glucose-1-phosphate thymidylyltransferase</fullName>
        <ecNumber evidence="3 10">2.7.7.24</ecNumber>
    </recommendedName>
</protein>
<comment type="caution">
    <text evidence="12">The sequence shown here is derived from an EMBL/GenBank/DDBJ whole genome shotgun (WGS) entry which is preliminary data.</text>
</comment>
<dbReference type="STRING" id="1121324.CLIT_14c00490"/>
<evidence type="ECO:0000313" key="13">
    <source>
        <dbReference type="Proteomes" id="UP000027946"/>
    </source>
</evidence>
<proteinExistence type="inferred from homology"/>
<dbReference type="EC" id="2.7.7.24" evidence="3 10"/>
<evidence type="ECO:0000256" key="5">
    <source>
        <dbReference type="ARBA" id="ARBA00022679"/>
    </source>
</evidence>
<evidence type="ECO:0000313" key="12">
    <source>
        <dbReference type="EMBL" id="KDR94588.1"/>
    </source>
</evidence>
<dbReference type="GO" id="GO:0046872">
    <property type="term" value="F:metal ion binding"/>
    <property type="evidence" value="ECO:0007669"/>
    <property type="project" value="UniProtKB-KW"/>
</dbReference>
<accession>A0A069RCV5</accession>
<dbReference type="Proteomes" id="UP000027946">
    <property type="component" value="Unassembled WGS sequence"/>
</dbReference>
<keyword evidence="5 10" id="KW-0808">Transferase</keyword>
<comment type="cofactor">
    <cofactor evidence="1">
        <name>Mg(2+)</name>
        <dbReference type="ChEBI" id="CHEBI:18420"/>
    </cofactor>
</comment>
<gene>
    <name evidence="12" type="primary">rmlA</name>
    <name evidence="12" type="ORF">CLIT_14c00490</name>
</gene>
<comment type="similarity">
    <text evidence="2 10">Belongs to the glucose-1-phosphate thymidylyltransferase family.</text>
</comment>
<evidence type="ECO:0000256" key="4">
    <source>
        <dbReference type="ARBA" id="ARBA00017654"/>
    </source>
</evidence>
<dbReference type="InterPro" id="IPR005835">
    <property type="entry name" value="NTP_transferase_dom"/>
</dbReference>
<reference evidence="12 13" key="1">
    <citation type="submission" date="2014-03" db="EMBL/GenBank/DDBJ databases">
        <title>Genome sequence of Clostridium litorale W6, DSM 5388.</title>
        <authorList>
            <person name="Poehlein A."/>
            <person name="Jagirdar A."/>
            <person name="Khonsari B."/>
            <person name="Chibani C.M."/>
            <person name="Gutierrez Gutierrez D.A."/>
            <person name="Davydova E."/>
            <person name="Alghaithi H.S."/>
            <person name="Nair K.P."/>
            <person name="Dhamotharan K."/>
            <person name="Chandran L."/>
            <person name="G W."/>
            <person name="Daniel R."/>
        </authorList>
    </citation>
    <scope>NUCLEOTIDE SEQUENCE [LARGE SCALE GENOMIC DNA]</scope>
    <source>
        <strain evidence="12 13">W6</strain>
    </source>
</reference>
<dbReference type="CDD" id="cd02538">
    <property type="entry name" value="G1P_TT_short"/>
    <property type="match status" value="1"/>
</dbReference>